<dbReference type="RefSeq" id="WP_073377921.1">
    <property type="nucleotide sequence ID" value="NZ_FQXS01000024.1"/>
</dbReference>
<evidence type="ECO:0000313" key="2">
    <source>
        <dbReference type="Proteomes" id="UP000184139"/>
    </source>
</evidence>
<keyword evidence="2" id="KW-1185">Reference proteome</keyword>
<protein>
    <submittedName>
        <fullName evidence="1">Uncharacterized protein</fullName>
    </submittedName>
</protein>
<dbReference type="AlphaFoldDB" id="A0A1M5XYR2"/>
<dbReference type="EMBL" id="FQXS01000024">
    <property type="protein sequence ID" value="SHI04403.1"/>
    <property type="molecule type" value="Genomic_DNA"/>
</dbReference>
<proteinExistence type="predicted"/>
<sequence>MSTTAANKQSRLIAILREGVGLVQMIFFKEMKNRLDHDRPDLDVPARSKLAGAVTNELFGTINPAAEFMAFRQEHQALIEQELLGLATNLPHLLPALTDALRLQTLCDNQEGVATDDTLVTADKLGILLRDRETPLPSAFMTMIRELGARYHLIVPPTPITEEDDRTIVH</sequence>
<dbReference type="Proteomes" id="UP000184139">
    <property type="component" value="Unassembled WGS sequence"/>
</dbReference>
<reference evidence="1 2" key="1">
    <citation type="submission" date="2016-11" db="EMBL/GenBank/DDBJ databases">
        <authorList>
            <person name="Jaros S."/>
            <person name="Januszkiewicz K."/>
            <person name="Wedrychowicz H."/>
        </authorList>
    </citation>
    <scope>NUCLEOTIDE SEQUENCE [LARGE SCALE GENOMIC DNA]</scope>
    <source>
        <strain evidence="1 2">DSM 9705</strain>
    </source>
</reference>
<dbReference type="OrthoDB" id="5431930at2"/>
<evidence type="ECO:0000313" key="1">
    <source>
        <dbReference type="EMBL" id="SHI04403.1"/>
    </source>
</evidence>
<organism evidence="1 2">
    <name type="scientific">Desulfofustis glycolicus DSM 9705</name>
    <dbReference type="NCBI Taxonomy" id="1121409"/>
    <lineage>
        <taxon>Bacteria</taxon>
        <taxon>Pseudomonadati</taxon>
        <taxon>Thermodesulfobacteriota</taxon>
        <taxon>Desulfobulbia</taxon>
        <taxon>Desulfobulbales</taxon>
        <taxon>Desulfocapsaceae</taxon>
        <taxon>Desulfofustis</taxon>
    </lineage>
</organism>
<accession>A0A1M5XYR2</accession>
<dbReference type="STRING" id="1121409.SAMN02745124_03431"/>
<gene>
    <name evidence="1" type="ORF">SAMN02745124_03431</name>
</gene>
<name>A0A1M5XYR2_9BACT</name>